<proteinExistence type="predicted"/>
<dbReference type="EMBL" id="BMJV01000001">
    <property type="protein sequence ID" value="GGG62595.1"/>
    <property type="molecule type" value="Genomic_DNA"/>
</dbReference>
<comment type="caution">
    <text evidence="2">The sequence shown here is derived from an EMBL/GenBank/DDBJ whole genome shotgun (WGS) entry which is preliminary data.</text>
</comment>
<evidence type="ECO:0000256" key="1">
    <source>
        <dbReference type="SAM" id="MobiDB-lite"/>
    </source>
</evidence>
<feature type="region of interest" description="Disordered" evidence="1">
    <location>
        <begin position="43"/>
        <end position="83"/>
    </location>
</feature>
<accession>A0A8J2ZHC1</accession>
<name>A0A8J2ZHC1_9RHOB</name>
<reference evidence="2" key="2">
    <citation type="submission" date="2020-09" db="EMBL/GenBank/DDBJ databases">
        <authorList>
            <person name="Sun Q."/>
            <person name="Zhou Y."/>
        </authorList>
    </citation>
    <scope>NUCLEOTIDE SEQUENCE</scope>
    <source>
        <strain evidence="2">CGMCC 1.15762</strain>
    </source>
</reference>
<keyword evidence="3" id="KW-1185">Reference proteome</keyword>
<evidence type="ECO:0008006" key="4">
    <source>
        <dbReference type="Google" id="ProtNLM"/>
    </source>
</evidence>
<feature type="compositionally biased region" description="Basic residues" evidence="1">
    <location>
        <begin position="65"/>
        <end position="79"/>
    </location>
</feature>
<protein>
    <recommendedName>
        <fullName evidence="4">TFIIB zinc-binding</fullName>
    </recommendedName>
</protein>
<dbReference type="Proteomes" id="UP000617145">
    <property type="component" value="Unassembled WGS sequence"/>
</dbReference>
<sequence length="96" mass="10644">MPNTTIATCCYCGTRAALVLGPGRHELQCASCGAPLHVMKNLRRTPDAKPLRPHPHPEAPQARPPKPKKQKKRKKKKTLGQKLAKGLWDAVEDIFD</sequence>
<organism evidence="2 3">
    <name type="scientific">Salipiger pallidus</name>
    <dbReference type="NCBI Taxonomy" id="1775170"/>
    <lineage>
        <taxon>Bacteria</taxon>
        <taxon>Pseudomonadati</taxon>
        <taxon>Pseudomonadota</taxon>
        <taxon>Alphaproteobacteria</taxon>
        <taxon>Rhodobacterales</taxon>
        <taxon>Roseobacteraceae</taxon>
        <taxon>Salipiger</taxon>
    </lineage>
</organism>
<gene>
    <name evidence="2" type="ORF">GCM10011415_06150</name>
</gene>
<dbReference type="RefSeq" id="WP_188788647.1">
    <property type="nucleotide sequence ID" value="NZ_BMJV01000001.1"/>
</dbReference>
<evidence type="ECO:0000313" key="3">
    <source>
        <dbReference type="Proteomes" id="UP000617145"/>
    </source>
</evidence>
<evidence type="ECO:0000313" key="2">
    <source>
        <dbReference type="EMBL" id="GGG62595.1"/>
    </source>
</evidence>
<dbReference type="AlphaFoldDB" id="A0A8J2ZHC1"/>
<reference evidence="2" key="1">
    <citation type="journal article" date="2014" name="Int. J. Syst. Evol. Microbiol.">
        <title>Complete genome sequence of Corynebacterium casei LMG S-19264T (=DSM 44701T), isolated from a smear-ripened cheese.</title>
        <authorList>
            <consortium name="US DOE Joint Genome Institute (JGI-PGF)"/>
            <person name="Walter F."/>
            <person name="Albersmeier A."/>
            <person name="Kalinowski J."/>
            <person name="Ruckert C."/>
        </authorList>
    </citation>
    <scope>NUCLEOTIDE SEQUENCE</scope>
    <source>
        <strain evidence="2">CGMCC 1.15762</strain>
    </source>
</reference>